<comment type="caution">
    <text evidence="2">The sequence shown here is derived from an EMBL/GenBank/DDBJ whole genome shotgun (WGS) entry which is preliminary data.</text>
</comment>
<evidence type="ECO:0000313" key="2">
    <source>
        <dbReference type="EMBL" id="CAD5120508.1"/>
    </source>
</evidence>
<proteinExistence type="predicted"/>
<feature type="region of interest" description="Disordered" evidence="1">
    <location>
        <begin position="1"/>
        <end position="46"/>
    </location>
</feature>
<organism evidence="2 3">
    <name type="scientific">Dimorphilus gyrociliatus</name>
    <dbReference type="NCBI Taxonomy" id="2664684"/>
    <lineage>
        <taxon>Eukaryota</taxon>
        <taxon>Metazoa</taxon>
        <taxon>Spiralia</taxon>
        <taxon>Lophotrochozoa</taxon>
        <taxon>Annelida</taxon>
        <taxon>Polychaeta</taxon>
        <taxon>Polychaeta incertae sedis</taxon>
        <taxon>Dinophilidae</taxon>
        <taxon>Dimorphilus</taxon>
    </lineage>
</organism>
<sequence>MAISAREYVRQLSPTRENNSKDKGSQSARLPKCPSTPISRQNSELKQNNFKIEKKLENQRLETRAVRSLWYALQGKRPPEIYASMVCPPNWPPPHLRNLQDKLSEEKTKCIEGKVFSNPQSNSCSLPKTLNTNTKDPNDKVIVGGNFRLRGETSHDRIKTAKYYTALTRRRPAEIENKREDYDALSRHFVPLPTLFNDKITKRDYEARKNMNDWVNQVVKNVPNRPEMTKSIKVEPKLAWDPTSLKVQQNTQPAFYRATKQPKQTNYVVHPEWYSEFYPKSSNPPLTLTLGLG</sequence>
<evidence type="ECO:0000313" key="3">
    <source>
        <dbReference type="Proteomes" id="UP000549394"/>
    </source>
</evidence>
<gene>
    <name evidence="2" type="ORF">DGYR_LOCUS8598</name>
</gene>
<reference evidence="2 3" key="1">
    <citation type="submission" date="2020-08" db="EMBL/GenBank/DDBJ databases">
        <authorList>
            <person name="Hejnol A."/>
        </authorList>
    </citation>
    <scope>NUCLEOTIDE SEQUENCE [LARGE SCALE GENOMIC DNA]</scope>
</reference>
<feature type="compositionally biased region" description="Polar residues" evidence="1">
    <location>
        <begin position="36"/>
        <end position="46"/>
    </location>
</feature>
<dbReference type="AlphaFoldDB" id="A0A7I8VY87"/>
<name>A0A7I8VY87_9ANNE</name>
<dbReference type="EMBL" id="CAJFCJ010000012">
    <property type="protein sequence ID" value="CAD5120508.1"/>
    <property type="molecule type" value="Genomic_DNA"/>
</dbReference>
<dbReference type="Proteomes" id="UP000549394">
    <property type="component" value="Unassembled WGS sequence"/>
</dbReference>
<protein>
    <submittedName>
        <fullName evidence="2">DgyrCDS9076</fullName>
    </submittedName>
</protein>
<accession>A0A7I8VY87</accession>
<evidence type="ECO:0000256" key="1">
    <source>
        <dbReference type="SAM" id="MobiDB-lite"/>
    </source>
</evidence>
<keyword evidence="3" id="KW-1185">Reference proteome</keyword>
<dbReference type="OrthoDB" id="6129155at2759"/>